<evidence type="ECO:0000313" key="1">
    <source>
        <dbReference type="EMBL" id="KAJ3496680.1"/>
    </source>
</evidence>
<name>A0ACC1R0S2_9HYPO</name>
<sequence length="137" mass="14449">MYPLTPTSCINIADLCVADGWRVGGYLFTGLAVGGMSYGVAVTYLGRNRAIKALAATSRQQATVSASNDDQALAQGDVSQPESLSPTIRLRAAGPEVAQFGVNVHNQNYNCSMSNLGFSTENGVEILPHKVSSWAIV</sequence>
<reference evidence="1" key="1">
    <citation type="submission" date="2022-07" db="EMBL/GenBank/DDBJ databases">
        <title>Genome Sequence of Lecanicillium saksenae.</title>
        <authorList>
            <person name="Buettner E."/>
        </authorList>
    </citation>
    <scope>NUCLEOTIDE SEQUENCE</scope>
    <source>
        <strain evidence="1">VT-O1</strain>
    </source>
</reference>
<evidence type="ECO:0000313" key="2">
    <source>
        <dbReference type="Proteomes" id="UP001148737"/>
    </source>
</evidence>
<gene>
    <name evidence="1" type="ORF">NLG97_g2483</name>
</gene>
<dbReference type="EMBL" id="JANAKD010000170">
    <property type="protein sequence ID" value="KAJ3496680.1"/>
    <property type="molecule type" value="Genomic_DNA"/>
</dbReference>
<accession>A0ACC1R0S2</accession>
<dbReference type="Proteomes" id="UP001148737">
    <property type="component" value="Unassembled WGS sequence"/>
</dbReference>
<comment type="caution">
    <text evidence="1">The sequence shown here is derived from an EMBL/GenBank/DDBJ whole genome shotgun (WGS) entry which is preliminary data.</text>
</comment>
<protein>
    <submittedName>
        <fullName evidence="1">Uncharacterized protein</fullName>
    </submittedName>
</protein>
<proteinExistence type="predicted"/>
<organism evidence="1 2">
    <name type="scientific">Lecanicillium saksenae</name>
    <dbReference type="NCBI Taxonomy" id="468837"/>
    <lineage>
        <taxon>Eukaryota</taxon>
        <taxon>Fungi</taxon>
        <taxon>Dikarya</taxon>
        <taxon>Ascomycota</taxon>
        <taxon>Pezizomycotina</taxon>
        <taxon>Sordariomycetes</taxon>
        <taxon>Hypocreomycetidae</taxon>
        <taxon>Hypocreales</taxon>
        <taxon>Cordycipitaceae</taxon>
        <taxon>Lecanicillium</taxon>
    </lineage>
</organism>
<keyword evidence="2" id="KW-1185">Reference proteome</keyword>